<comment type="subcellular location">
    <subcellularLocation>
        <location evidence="1">Cell membrane</location>
        <topology evidence="1">Multi-pass membrane protein</topology>
    </subcellularLocation>
</comment>
<protein>
    <submittedName>
        <fullName evidence="3">MFS transporter</fullName>
    </submittedName>
</protein>
<gene>
    <name evidence="3" type="ORF">HCR03_11535</name>
</gene>
<evidence type="ECO:0000256" key="2">
    <source>
        <dbReference type="SAM" id="Phobius"/>
    </source>
</evidence>
<keyword evidence="2" id="KW-1133">Transmembrane helix</keyword>
<dbReference type="Pfam" id="PF07690">
    <property type="entry name" value="MFS_1"/>
    <property type="match status" value="1"/>
</dbReference>
<evidence type="ECO:0000313" key="3">
    <source>
        <dbReference type="EMBL" id="QNK39385.1"/>
    </source>
</evidence>
<dbReference type="KEGG" id="cfem:HCR03_11535"/>
<dbReference type="InterPro" id="IPR011701">
    <property type="entry name" value="MFS"/>
</dbReference>
<proteinExistence type="predicted"/>
<feature type="transmembrane region" description="Helical" evidence="2">
    <location>
        <begin position="205"/>
        <end position="229"/>
    </location>
</feature>
<keyword evidence="2" id="KW-0472">Membrane</keyword>
<reference evidence="3 4" key="1">
    <citation type="submission" date="2020-08" db="EMBL/GenBank/DDBJ databases">
        <title>The isolate Caproiciproducens sp. 7D4C2 produces n-caproate at mildly acidic conditions from hexoses: genome and rBOX comparison with related strains and chain-elongating bacteria.</title>
        <authorList>
            <person name="Esquivel-Elizondo S."/>
            <person name="Bagci C."/>
            <person name="Temovska M."/>
            <person name="Jeon B.S."/>
            <person name="Bessarab I."/>
            <person name="Williams R.B.H."/>
            <person name="Huson D.H."/>
            <person name="Angenent L.T."/>
        </authorList>
    </citation>
    <scope>NUCLEOTIDE SEQUENCE [LARGE SCALE GENOMIC DNA]</scope>
    <source>
        <strain evidence="3 4">7D4C2</strain>
    </source>
</reference>
<feature type="transmembrane region" description="Helical" evidence="2">
    <location>
        <begin position="327"/>
        <end position="349"/>
    </location>
</feature>
<feature type="transmembrane region" description="Helical" evidence="2">
    <location>
        <begin position="355"/>
        <end position="377"/>
    </location>
</feature>
<dbReference type="PANTHER" id="PTHR23530:SF1">
    <property type="entry name" value="PERMEASE, MAJOR FACILITATOR SUPERFAMILY-RELATED"/>
    <property type="match status" value="1"/>
</dbReference>
<accession>A0A7G8T6Z4</accession>
<dbReference type="AlphaFoldDB" id="A0A7G8T6Z4"/>
<dbReference type="PANTHER" id="PTHR23530">
    <property type="entry name" value="TRANSPORT PROTEIN-RELATED"/>
    <property type="match status" value="1"/>
</dbReference>
<dbReference type="EMBL" id="CP060286">
    <property type="protein sequence ID" value="QNK39385.1"/>
    <property type="molecule type" value="Genomic_DNA"/>
</dbReference>
<dbReference type="Gene3D" id="1.20.1250.20">
    <property type="entry name" value="MFS general substrate transporter like domains"/>
    <property type="match status" value="1"/>
</dbReference>
<dbReference type="RefSeq" id="WP_187034303.1">
    <property type="nucleotide sequence ID" value="NZ_CP060286.1"/>
</dbReference>
<feature type="transmembrane region" description="Helical" evidence="2">
    <location>
        <begin position="131"/>
        <end position="150"/>
    </location>
</feature>
<sequence>MRSFQSHIYFVIVLLQGMVFYAPAAGLYRVERGLSVFDITLIESISLIVMIALEIPMGFLAERIGYRKTIFFCNILFFLSKLVFWRADGFALFLVERMMLSVVCAGLSGCDSAYLFACAGETDSAAAFSRYHALTTLGIVAAALVFTFGIGGNLDLSAELTAVVYGAAALLSFFLPEVEVPRAEHAPMRQTVRFLRLRGGETLRFLPYLAACALLTQTAQTVSVFLSQLQYLRCGIATETMGLCYLAVQGAALSSAFSHRLSARLGETAFSSALFVAAAVSCAVLAVTRSAVLSVACVAALSAAAALLGPSVMTVQNRQPGASFARAAVLSVYSMGTDGFSAGVSAAIGKAADGGLGRAFLCSAAFCAAGLGLYLFWARYVGTGDGRFTGGPGECSERT</sequence>
<dbReference type="SUPFAM" id="SSF103473">
    <property type="entry name" value="MFS general substrate transporter"/>
    <property type="match status" value="1"/>
</dbReference>
<feature type="transmembrane region" description="Helical" evidence="2">
    <location>
        <begin position="34"/>
        <end position="57"/>
    </location>
</feature>
<evidence type="ECO:0000256" key="1">
    <source>
        <dbReference type="ARBA" id="ARBA00004651"/>
    </source>
</evidence>
<organism evidence="3 4">
    <name type="scientific">Caproicibacter fermentans</name>
    <dbReference type="NCBI Taxonomy" id="2576756"/>
    <lineage>
        <taxon>Bacteria</taxon>
        <taxon>Bacillati</taxon>
        <taxon>Bacillota</taxon>
        <taxon>Clostridia</taxon>
        <taxon>Eubacteriales</taxon>
        <taxon>Acutalibacteraceae</taxon>
        <taxon>Caproicibacter</taxon>
    </lineage>
</organism>
<dbReference type="GO" id="GO:0005886">
    <property type="term" value="C:plasma membrane"/>
    <property type="evidence" value="ECO:0007669"/>
    <property type="project" value="UniProtKB-SubCell"/>
</dbReference>
<dbReference type="InterPro" id="IPR053160">
    <property type="entry name" value="MFS_DHA3_Transporter"/>
</dbReference>
<feature type="transmembrane region" description="Helical" evidence="2">
    <location>
        <begin position="235"/>
        <end position="257"/>
    </location>
</feature>
<feature type="transmembrane region" description="Helical" evidence="2">
    <location>
        <begin position="7"/>
        <end position="28"/>
    </location>
</feature>
<dbReference type="GO" id="GO:0022857">
    <property type="term" value="F:transmembrane transporter activity"/>
    <property type="evidence" value="ECO:0007669"/>
    <property type="project" value="InterPro"/>
</dbReference>
<keyword evidence="2" id="KW-0812">Transmembrane</keyword>
<feature type="transmembrane region" description="Helical" evidence="2">
    <location>
        <begin position="99"/>
        <end position="119"/>
    </location>
</feature>
<evidence type="ECO:0000313" key="4">
    <source>
        <dbReference type="Proteomes" id="UP000515909"/>
    </source>
</evidence>
<name>A0A7G8T6Z4_9FIRM</name>
<feature type="transmembrane region" description="Helical" evidence="2">
    <location>
        <begin position="69"/>
        <end position="87"/>
    </location>
</feature>
<dbReference type="Proteomes" id="UP000515909">
    <property type="component" value="Chromosome"/>
</dbReference>
<feature type="transmembrane region" description="Helical" evidence="2">
    <location>
        <begin position="293"/>
        <end position="315"/>
    </location>
</feature>
<dbReference type="InterPro" id="IPR036259">
    <property type="entry name" value="MFS_trans_sf"/>
</dbReference>
<feature type="transmembrane region" description="Helical" evidence="2">
    <location>
        <begin position="269"/>
        <end position="287"/>
    </location>
</feature>